<evidence type="ECO:0000313" key="4">
    <source>
        <dbReference type="Proteomes" id="UP000316921"/>
    </source>
</evidence>
<evidence type="ECO:0000256" key="1">
    <source>
        <dbReference type="SAM" id="SignalP"/>
    </source>
</evidence>
<feature type="chain" id="PRO_5022110804" evidence="1">
    <location>
        <begin position="23"/>
        <end position="305"/>
    </location>
</feature>
<gene>
    <name evidence="3" type="ORF">Pla133_06190</name>
</gene>
<dbReference type="KEGG" id="pbap:Pla133_06190"/>
<sequence precursor="true">MPSRRDLLRGALLCAGALPLAACGSTPQPPAGAPRYRISLAQWSLHRALQGGRLDNLDFPRVAREDYGIAGVEYVNSFFRDRAEDLTYLGELRTRAEGSGVRSLLIMVDGEGALGAQDDAERAAAIANHHRWIRASAFLGGHSIRVNAAGKGDRDEHSRRAADSLHQLCVTGEEYGISVIVENHGGPSSDGAWLAETIRRADHPGCGTLPDFGNFGLEDGTQYDRYRGVAELMPYAKAVSAKSHDFDAAGNEVHTDYRRMLDLVVASGYDGWIGVEYEGKSLSEPDGIRATKALLEREFARIEGA</sequence>
<dbReference type="PROSITE" id="PS51318">
    <property type="entry name" value="TAT"/>
    <property type="match status" value="1"/>
</dbReference>
<dbReference type="Proteomes" id="UP000316921">
    <property type="component" value="Chromosome"/>
</dbReference>
<dbReference type="RefSeq" id="WP_145062291.1">
    <property type="nucleotide sequence ID" value="NZ_CP036287.1"/>
</dbReference>
<dbReference type="GO" id="GO:0016853">
    <property type="term" value="F:isomerase activity"/>
    <property type="evidence" value="ECO:0007669"/>
    <property type="project" value="UniProtKB-KW"/>
</dbReference>
<evidence type="ECO:0000313" key="3">
    <source>
        <dbReference type="EMBL" id="QDU65554.1"/>
    </source>
</evidence>
<evidence type="ECO:0000259" key="2">
    <source>
        <dbReference type="Pfam" id="PF01261"/>
    </source>
</evidence>
<reference evidence="3 4" key="1">
    <citation type="submission" date="2019-02" db="EMBL/GenBank/DDBJ databases">
        <title>Deep-cultivation of Planctomycetes and their phenomic and genomic characterization uncovers novel biology.</title>
        <authorList>
            <person name="Wiegand S."/>
            <person name="Jogler M."/>
            <person name="Boedeker C."/>
            <person name="Pinto D."/>
            <person name="Vollmers J."/>
            <person name="Rivas-Marin E."/>
            <person name="Kohn T."/>
            <person name="Peeters S.H."/>
            <person name="Heuer A."/>
            <person name="Rast P."/>
            <person name="Oberbeckmann S."/>
            <person name="Bunk B."/>
            <person name="Jeske O."/>
            <person name="Meyerdierks A."/>
            <person name="Storesund J.E."/>
            <person name="Kallscheuer N."/>
            <person name="Luecker S."/>
            <person name="Lage O.M."/>
            <person name="Pohl T."/>
            <person name="Merkel B.J."/>
            <person name="Hornburger P."/>
            <person name="Mueller R.-W."/>
            <person name="Bruemmer F."/>
            <person name="Labrenz M."/>
            <person name="Spormann A.M."/>
            <person name="Op den Camp H."/>
            <person name="Overmann J."/>
            <person name="Amann R."/>
            <person name="Jetten M.S.M."/>
            <person name="Mascher T."/>
            <person name="Medema M.H."/>
            <person name="Devos D.P."/>
            <person name="Kaster A.-K."/>
            <person name="Ovreas L."/>
            <person name="Rohde M."/>
            <person name="Galperin M.Y."/>
            <person name="Jogler C."/>
        </authorList>
    </citation>
    <scope>NUCLEOTIDE SEQUENCE [LARGE SCALE GENOMIC DNA]</scope>
    <source>
        <strain evidence="3 4">Pla133</strain>
    </source>
</reference>
<keyword evidence="4" id="KW-1185">Reference proteome</keyword>
<dbReference type="Pfam" id="PF01261">
    <property type="entry name" value="AP_endonuc_2"/>
    <property type="match status" value="1"/>
</dbReference>
<dbReference type="InterPro" id="IPR036237">
    <property type="entry name" value="Xyl_isomerase-like_sf"/>
</dbReference>
<dbReference type="PANTHER" id="PTHR12110">
    <property type="entry name" value="HYDROXYPYRUVATE ISOMERASE"/>
    <property type="match status" value="1"/>
</dbReference>
<name>A0A518BEZ5_9BACT</name>
<dbReference type="PANTHER" id="PTHR12110:SF53">
    <property type="entry name" value="BLR5974 PROTEIN"/>
    <property type="match status" value="1"/>
</dbReference>
<accession>A0A518BEZ5</accession>
<proteinExistence type="predicted"/>
<protein>
    <submittedName>
        <fullName evidence="3">Xylose isomerase-like TIM barrel</fullName>
    </submittedName>
</protein>
<keyword evidence="1" id="KW-0732">Signal</keyword>
<organism evidence="3 4">
    <name type="scientific">Engelhardtia mirabilis</name>
    <dbReference type="NCBI Taxonomy" id="2528011"/>
    <lineage>
        <taxon>Bacteria</taxon>
        <taxon>Pseudomonadati</taxon>
        <taxon>Planctomycetota</taxon>
        <taxon>Planctomycetia</taxon>
        <taxon>Planctomycetia incertae sedis</taxon>
        <taxon>Engelhardtia</taxon>
    </lineage>
</organism>
<dbReference type="SUPFAM" id="SSF51658">
    <property type="entry name" value="Xylose isomerase-like"/>
    <property type="match status" value="1"/>
</dbReference>
<dbReference type="InterPro" id="IPR006311">
    <property type="entry name" value="TAT_signal"/>
</dbReference>
<dbReference type="Gene3D" id="3.20.20.150">
    <property type="entry name" value="Divalent-metal-dependent TIM barrel enzymes"/>
    <property type="match status" value="1"/>
</dbReference>
<dbReference type="EMBL" id="CP036287">
    <property type="protein sequence ID" value="QDU65554.1"/>
    <property type="molecule type" value="Genomic_DNA"/>
</dbReference>
<dbReference type="AlphaFoldDB" id="A0A518BEZ5"/>
<dbReference type="InterPro" id="IPR013022">
    <property type="entry name" value="Xyl_isomerase-like_TIM-brl"/>
</dbReference>
<dbReference type="InterPro" id="IPR050312">
    <property type="entry name" value="IolE/XylAMocC-like"/>
</dbReference>
<feature type="domain" description="Xylose isomerase-like TIM barrel" evidence="2">
    <location>
        <begin position="66"/>
        <end position="295"/>
    </location>
</feature>
<feature type="signal peptide" evidence="1">
    <location>
        <begin position="1"/>
        <end position="22"/>
    </location>
</feature>
<keyword evidence="3" id="KW-0413">Isomerase</keyword>